<evidence type="ECO:0000313" key="2">
    <source>
        <dbReference type="EMBL" id="KFJ03111.1"/>
    </source>
</evidence>
<dbReference type="Gene3D" id="3.30.420.40">
    <property type="match status" value="1"/>
</dbReference>
<dbReference type="Pfam" id="PF00814">
    <property type="entry name" value="TsaD"/>
    <property type="match status" value="1"/>
</dbReference>
<keyword evidence="3" id="KW-1185">Reference proteome</keyword>
<gene>
    <name evidence="2" type="ORF">BISU_1043</name>
</gene>
<proteinExistence type="predicted"/>
<keyword evidence="2" id="KW-0645">Protease</keyword>
<evidence type="ECO:0000313" key="3">
    <source>
        <dbReference type="Proteomes" id="UP000029055"/>
    </source>
</evidence>
<dbReference type="Proteomes" id="UP000029055">
    <property type="component" value="Unassembled WGS sequence"/>
</dbReference>
<dbReference type="InterPro" id="IPR000905">
    <property type="entry name" value="Gcp-like_dom"/>
</dbReference>
<dbReference type="AlphaFoldDB" id="A0A087E5R0"/>
<dbReference type="EMBL" id="JGZR01000007">
    <property type="protein sequence ID" value="KFJ03111.1"/>
    <property type="molecule type" value="Genomic_DNA"/>
</dbReference>
<accession>A0A087E5R0</accession>
<protein>
    <submittedName>
        <fullName evidence="2">Metal-dependent proteases-like protein</fullName>
    </submittedName>
</protein>
<name>A0A087E5R0_9BIFI</name>
<dbReference type="OrthoDB" id="9809995at2"/>
<dbReference type="GO" id="GO:0006508">
    <property type="term" value="P:proteolysis"/>
    <property type="evidence" value="ECO:0007669"/>
    <property type="project" value="UniProtKB-KW"/>
</dbReference>
<comment type="caution">
    <text evidence="2">The sequence shown here is derived from an EMBL/GenBank/DDBJ whole genome shotgun (WGS) entry which is preliminary data.</text>
</comment>
<feature type="domain" description="Gcp-like" evidence="1">
    <location>
        <begin position="27"/>
        <end position="108"/>
    </location>
</feature>
<dbReference type="InterPro" id="IPR043129">
    <property type="entry name" value="ATPase_NBD"/>
</dbReference>
<reference evidence="2 3" key="1">
    <citation type="submission" date="2014-03" db="EMBL/GenBank/DDBJ databases">
        <title>Genomics of Bifidobacteria.</title>
        <authorList>
            <person name="Ventura M."/>
            <person name="Milani C."/>
            <person name="Lugli G.A."/>
        </authorList>
    </citation>
    <scope>NUCLEOTIDE SEQUENCE [LARGE SCALE GENOMIC DNA]</scope>
    <source>
        <strain evidence="2 3">LMG 11597</strain>
    </source>
</reference>
<dbReference type="eggNOG" id="COG1214">
    <property type="taxonomic scope" value="Bacteria"/>
</dbReference>
<dbReference type="RefSeq" id="WP_024464046.1">
    <property type="nucleotide sequence ID" value="NZ_CP062939.1"/>
</dbReference>
<dbReference type="NCBIfam" id="TIGR03725">
    <property type="entry name" value="T6A_YeaZ"/>
    <property type="match status" value="1"/>
</dbReference>
<dbReference type="GO" id="GO:0002949">
    <property type="term" value="P:tRNA threonylcarbamoyladenosine modification"/>
    <property type="evidence" value="ECO:0007669"/>
    <property type="project" value="InterPro"/>
</dbReference>
<sequence length="320" mass="33767">MTNTLVIDTSYGSTVGVVGHEPVVERDSRTHVERLQVDIADAIEEAGLHSSDIERIVVGIGPAPFTGLRAGIVTAKALAFSTGAELLGQDALSAQASMMAAYHRGEFPFPESVGVARISEASGVRDETTESPAKPTAVSHVTLAVNDARRKQLYFTLIADADDASSGQSHGNGYGNHKVLIDMDIDYPQRIAERVNAAIAQHDSLSGTHTVVDVVGHGAAKYAESWSTLSQLGVVLDASVLDMGSQGLTWYAEHAHANRGMTQTGSDGNADGGALADSYTNNRAISPTDAIEPLYLRRPDVSVPSPLKHVLHHAGADRAE</sequence>
<evidence type="ECO:0000259" key="1">
    <source>
        <dbReference type="Pfam" id="PF00814"/>
    </source>
</evidence>
<dbReference type="InterPro" id="IPR022496">
    <property type="entry name" value="T6A_TsaB"/>
</dbReference>
<dbReference type="GO" id="GO:0008233">
    <property type="term" value="F:peptidase activity"/>
    <property type="evidence" value="ECO:0007669"/>
    <property type="project" value="UniProtKB-KW"/>
</dbReference>
<keyword evidence="2" id="KW-0378">Hydrolase</keyword>
<dbReference type="STRING" id="77635.BISU_1043"/>
<dbReference type="SUPFAM" id="SSF53067">
    <property type="entry name" value="Actin-like ATPase domain"/>
    <property type="match status" value="1"/>
</dbReference>
<organism evidence="2 3">
    <name type="scientific">Bifidobacterium subtile</name>
    <dbReference type="NCBI Taxonomy" id="77635"/>
    <lineage>
        <taxon>Bacteria</taxon>
        <taxon>Bacillati</taxon>
        <taxon>Actinomycetota</taxon>
        <taxon>Actinomycetes</taxon>
        <taxon>Bifidobacteriales</taxon>
        <taxon>Bifidobacteriaceae</taxon>
        <taxon>Bifidobacterium</taxon>
    </lineage>
</organism>